<evidence type="ECO:0000313" key="6">
    <source>
        <dbReference type="EMBL" id="SHM64559.1"/>
    </source>
</evidence>
<gene>
    <name evidence="6" type="ORF">SAMN05444398_1282</name>
</gene>
<comment type="cofactor">
    <cofactor evidence="1">
        <name>Mg(2+)</name>
        <dbReference type="ChEBI" id="CHEBI:18420"/>
    </cofactor>
</comment>
<proteinExistence type="predicted"/>
<feature type="region of interest" description="Disordered" evidence="4">
    <location>
        <begin position="217"/>
        <end position="275"/>
    </location>
</feature>
<evidence type="ECO:0000259" key="5">
    <source>
        <dbReference type="Pfam" id="PF03328"/>
    </source>
</evidence>
<keyword evidence="2" id="KW-0479">Metal-binding</keyword>
<dbReference type="InterPro" id="IPR005000">
    <property type="entry name" value="Aldolase/citrate-lyase_domain"/>
</dbReference>
<reference evidence="6 7" key="1">
    <citation type="submission" date="2016-11" db="EMBL/GenBank/DDBJ databases">
        <authorList>
            <person name="Jaros S."/>
            <person name="Januszkiewicz K."/>
            <person name="Wedrychowicz H."/>
        </authorList>
    </citation>
    <scope>NUCLEOTIDE SEQUENCE [LARGE SCALE GENOMIC DNA]</scope>
    <source>
        <strain evidence="6 7">DSM 29589</strain>
    </source>
</reference>
<dbReference type="InterPro" id="IPR040442">
    <property type="entry name" value="Pyrv_kinase-like_dom_sf"/>
</dbReference>
<dbReference type="GO" id="GO:0006107">
    <property type="term" value="P:oxaloacetate metabolic process"/>
    <property type="evidence" value="ECO:0007669"/>
    <property type="project" value="TreeGrafter"/>
</dbReference>
<dbReference type="GO" id="GO:0000287">
    <property type="term" value="F:magnesium ion binding"/>
    <property type="evidence" value="ECO:0007669"/>
    <property type="project" value="TreeGrafter"/>
</dbReference>
<dbReference type="STRING" id="337701.SAMN05444398_1282"/>
<evidence type="ECO:0000256" key="2">
    <source>
        <dbReference type="ARBA" id="ARBA00022723"/>
    </source>
</evidence>
<dbReference type="Gene3D" id="3.20.20.60">
    <property type="entry name" value="Phosphoenolpyruvate-binding domains"/>
    <property type="match status" value="1"/>
</dbReference>
<protein>
    <submittedName>
        <fullName evidence="6">Citrate lyase beta subunit</fullName>
    </submittedName>
</protein>
<keyword evidence="7" id="KW-1185">Reference proteome</keyword>
<dbReference type="PANTHER" id="PTHR32308:SF10">
    <property type="entry name" value="CITRATE LYASE SUBUNIT BETA"/>
    <property type="match status" value="1"/>
</dbReference>
<dbReference type="SUPFAM" id="SSF51621">
    <property type="entry name" value="Phosphoenolpyruvate/pyruvate domain"/>
    <property type="match status" value="1"/>
</dbReference>
<dbReference type="GO" id="GO:0016829">
    <property type="term" value="F:lyase activity"/>
    <property type="evidence" value="ECO:0007669"/>
    <property type="project" value="UniProtKB-KW"/>
</dbReference>
<dbReference type="AlphaFoldDB" id="A0A1M7KGT2"/>
<organism evidence="6 7">
    <name type="scientific">Roseovarius pacificus</name>
    <dbReference type="NCBI Taxonomy" id="337701"/>
    <lineage>
        <taxon>Bacteria</taxon>
        <taxon>Pseudomonadati</taxon>
        <taxon>Pseudomonadota</taxon>
        <taxon>Alphaproteobacteria</taxon>
        <taxon>Rhodobacterales</taxon>
        <taxon>Roseobacteraceae</taxon>
        <taxon>Roseovarius</taxon>
    </lineage>
</organism>
<dbReference type="EMBL" id="FRBR01000028">
    <property type="protein sequence ID" value="SHM64559.1"/>
    <property type="molecule type" value="Genomic_DNA"/>
</dbReference>
<evidence type="ECO:0000256" key="3">
    <source>
        <dbReference type="ARBA" id="ARBA00022842"/>
    </source>
</evidence>
<dbReference type="Pfam" id="PF03328">
    <property type="entry name" value="HpcH_HpaI"/>
    <property type="match status" value="1"/>
</dbReference>
<dbReference type="InterPro" id="IPR015813">
    <property type="entry name" value="Pyrv/PenolPyrv_kinase-like_dom"/>
</dbReference>
<accession>A0A1M7KGT2</accession>
<sequence length="275" mass="29441">MTDPFNYLFVPGHRPERFAKAVASGAHRVILDLEDAVGAESKDMARDHVAAWFDEGGQSIVRINAEGTPWWRDDIALQARQQKAEVMVPKAEPDALARIAAALPGRALIAIVETAEGLSRLRATVRLPEVARIACGNIDFGADTRIPGTGPVLDPARFEIVLASRLSDLPAPIDGVTVSLDDAEEIAADVARAPDGLRRQALHPPSAGSFRQCGFRSHRGRNRVGAPRGCSARRGGGRRGRSAGQDGGPLDAVARAPDPGVARDLTGRRAEWHRN</sequence>
<dbReference type="RefSeq" id="WP_229709624.1">
    <property type="nucleotide sequence ID" value="NZ_BMLR01000026.1"/>
</dbReference>
<name>A0A1M7KGT2_9RHOB</name>
<dbReference type="Proteomes" id="UP000183974">
    <property type="component" value="Unassembled WGS sequence"/>
</dbReference>
<evidence type="ECO:0000313" key="7">
    <source>
        <dbReference type="Proteomes" id="UP000183974"/>
    </source>
</evidence>
<evidence type="ECO:0000256" key="4">
    <source>
        <dbReference type="SAM" id="MobiDB-lite"/>
    </source>
</evidence>
<keyword evidence="6" id="KW-0456">Lyase</keyword>
<dbReference type="PANTHER" id="PTHR32308">
    <property type="entry name" value="LYASE BETA SUBUNIT, PUTATIVE (AFU_ORTHOLOGUE AFUA_4G13030)-RELATED"/>
    <property type="match status" value="1"/>
</dbReference>
<evidence type="ECO:0000256" key="1">
    <source>
        <dbReference type="ARBA" id="ARBA00001946"/>
    </source>
</evidence>
<feature type="compositionally biased region" description="Basic and acidic residues" evidence="4">
    <location>
        <begin position="265"/>
        <end position="275"/>
    </location>
</feature>
<feature type="domain" description="HpcH/HpaI aldolase/citrate lyase" evidence="5">
    <location>
        <begin position="8"/>
        <end position="193"/>
    </location>
</feature>
<keyword evidence="3" id="KW-0460">Magnesium</keyword>